<keyword evidence="1" id="KW-0479">Metal-binding</keyword>
<dbReference type="RefSeq" id="WP_013617529.1">
    <property type="nucleotide sequence ID" value="NC_015164.1"/>
</dbReference>
<dbReference type="SFLD" id="SFLDG01129">
    <property type="entry name" value="C1.5:_HAD__Beta-PGM__Phosphata"/>
    <property type="match status" value="1"/>
</dbReference>
<feature type="binding site" evidence="1">
    <location>
        <position position="12"/>
    </location>
    <ligand>
        <name>Mg(2+)</name>
        <dbReference type="ChEBI" id="CHEBI:18420"/>
    </ligand>
</feature>
<dbReference type="KEGG" id="bsa:Bacsa_1526"/>
<sequence>MKKIECVILDWAGTAVDYGCFAPVSAFIESFRSLGLEVSAAETRAHMGLTKIEEIRALFRIDHVSQAFREKYGRDYNENDIQSCYAEFQRLLFSTLRNYSGPIAHVVETIDTLRGMGILIGSTTGYTQEMMDIVIPSAAEQGYKVDNCVTSDNLPAGRPAPYMIYKNMCDLAIPSRFSVLKYGDTISDIKEGVNAGVWSVGVILGSNELGLTEEEVQNMPEEELKARMLEVRYRMYAAGAHYVVDSIKELPALINAINARMNNETL</sequence>
<dbReference type="AlphaFoldDB" id="F0QZJ7"/>
<dbReference type="InterPro" id="IPR041492">
    <property type="entry name" value="HAD_2"/>
</dbReference>
<keyword evidence="1" id="KW-0704">Schiff base</keyword>
<comment type="cofactor">
    <cofactor evidence="1">
        <name>Mg(2+)</name>
        <dbReference type="ChEBI" id="CHEBI:18420"/>
    </cofactor>
    <text evidence="1">Binds 1 Mg(2+) ion per subunit.</text>
</comment>
<comment type="catalytic activity">
    <reaction evidence="1">
        <text>phosphonoacetaldehyde + H2O = acetaldehyde + phosphate + H(+)</text>
        <dbReference type="Rhea" id="RHEA:18905"/>
        <dbReference type="ChEBI" id="CHEBI:15343"/>
        <dbReference type="ChEBI" id="CHEBI:15377"/>
        <dbReference type="ChEBI" id="CHEBI:15378"/>
        <dbReference type="ChEBI" id="CHEBI:43474"/>
        <dbReference type="ChEBI" id="CHEBI:58383"/>
        <dbReference type="EC" id="3.11.1.1"/>
    </reaction>
</comment>
<name>F0QZJ7_PHOSB</name>
<dbReference type="GO" id="GO:0000287">
    <property type="term" value="F:magnesium ion binding"/>
    <property type="evidence" value="ECO:0007669"/>
    <property type="project" value="UniProtKB-UniRule"/>
</dbReference>
<dbReference type="GO" id="GO:0050194">
    <property type="term" value="F:phosphonoacetaldehyde hydrolase activity"/>
    <property type="evidence" value="ECO:0007669"/>
    <property type="project" value="UniProtKB-UniRule"/>
</dbReference>
<dbReference type="OrthoDB" id="5504491at2"/>
<dbReference type="GO" id="GO:0006281">
    <property type="term" value="P:DNA repair"/>
    <property type="evidence" value="ECO:0007669"/>
    <property type="project" value="TreeGrafter"/>
</dbReference>
<dbReference type="NCBIfam" id="TIGR01422">
    <property type="entry name" value="phosphonatase"/>
    <property type="match status" value="1"/>
</dbReference>
<organism evidence="2 3">
    <name type="scientific">Phocaeicola salanitronis (strain DSM 18170 / JCM 13657 / CCUG 60908 / BL78)</name>
    <name type="common">Bacteroides salanitronis</name>
    <dbReference type="NCBI Taxonomy" id="667015"/>
    <lineage>
        <taxon>Bacteria</taxon>
        <taxon>Pseudomonadati</taxon>
        <taxon>Bacteroidota</taxon>
        <taxon>Bacteroidia</taxon>
        <taxon>Bacteroidales</taxon>
        <taxon>Bacteroidaceae</taxon>
        <taxon>Phocaeicola</taxon>
    </lineage>
</organism>
<accession>F0QZJ7</accession>
<dbReference type="Gene3D" id="3.40.50.1000">
    <property type="entry name" value="HAD superfamily/HAD-like"/>
    <property type="match status" value="1"/>
</dbReference>
<dbReference type="EMBL" id="CP002530">
    <property type="protein sequence ID" value="ADY36098.1"/>
    <property type="molecule type" value="Genomic_DNA"/>
</dbReference>
<feature type="binding site" evidence="1">
    <location>
        <position position="184"/>
    </location>
    <ligand>
        <name>Mg(2+)</name>
        <dbReference type="ChEBI" id="CHEBI:18420"/>
    </ligand>
</feature>
<comment type="subunit">
    <text evidence="1">Homodimer.</text>
</comment>
<dbReference type="EC" id="3.11.1.1" evidence="1"/>
<dbReference type="Gene3D" id="1.10.150.240">
    <property type="entry name" value="Putative phosphatase, domain 2"/>
    <property type="match status" value="1"/>
</dbReference>
<dbReference type="Pfam" id="PF13419">
    <property type="entry name" value="HAD_2"/>
    <property type="match status" value="1"/>
</dbReference>
<dbReference type="GO" id="GO:0019700">
    <property type="term" value="P:organic phosphonate catabolic process"/>
    <property type="evidence" value="ECO:0007669"/>
    <property type="project" value="InterPro"/>
</dbReference>
<feature type="active site" description="Schiff-base intermediate with substrate" evidence="1">
    <location>
        <position position="51"/>
    </location>
</feature>
<keyword evidence="1" id="KW-0460">Magnesium</keyword>
<keyword evidence="3" id="KW-1185">Reference proteome</keyword>
<feature type="active site" description="Nucleophile" evidence="1">
    <location>
        <position position="10"/>
    </location>
</feature>
<feature type="binding site" evidence="1">
    <location>
        <position position="10"/>
    </location>
    <ligand>
        <name>Mg(2+)</name>
        <dbReference type="ChEBI" id="CHEBI:18420"/>
    </ligand>
</feature>
<dbReference type="InterPro" id="IPR050155">
    <property type="entry name" value="HAD-like_hydrolase_sf"/>
</dbReference>
<dbReference type="InterPro" id="IPR023198">
    <property type="entry name" value="PGP-like_dom2"/>
</dbReference>
<evidence type="ECO:0000256" key="1">
    <source>
        <dbReference type="HAMAP-Rule" id="MF_01375"/>
    </source>
</evidence>
<keyword evidence="1 2" id="KW-0378">Hydrolase</keyword>
<comment type="function">
    <text evidence="1">Involved in phosphonate degradation.</text>
</comment>
<proteinExistence type="inferred from homology"/>
<reference evidence="2 3" key="1">
    <citation type="journal article" date="2011" name="Stand. Genomic Sci.">
        <title>Complete genome sequence of Bacteroides salanitronis type strain (BL78).</title>
        <authorList>
            <person name="Gronow S."/>
            <person name="Held B."/>
            <person name="Lucas S."/>
            <person name="Lapidus A."/>
            <person name="Del Rio T.G."/>
            <person name="Nolan M."/>
            <person name="Tice H."/>
            <person name="Deshpande S."/>
            <person name="Cheng J.F."/>
            <person name="Pitluck S."/>
            <person name="Liolios K."/>
            <person name="Pagani I."/>
            <person name="Ivanova N."/>
            <person name="Mavromatis K."/>
            <person name="Pati A."/>
            <person name="Tapia R."/>
            <person name="Han C."/>
            <person name="Goodwin L."/>
            <person name="Chen A."/>
            <person name="Palaniappan K."/>
            <person name="Land M."/>
            <person name="Hauser L."/>
            <person name="Chang Y.J."/>
            <person name="Jeffries C.D."/>
            <person name="Brambilla E.M."/>
            <person name="Rohde M."/>
            <person name="Goker M."/>
            <person name="Detter J.C."/>
            <person name="Woyke T."/>
            <person name="Bristow J."/>
            <person name="Markowitz V."/>
            <person name="Hugenholtz P."/>
            <person name="Kyrpides N.C."/>
            <person name="Klenk H.P."/>
            <person name="Eisen J.A."/>
        </authorList>
    </citation>
    <scope>NUCLEOTIDE SEQUENCE [LARGE SCALE GENOMIC DNA]</scope>
    <source>
        <strain evidence="2 3">DSM 18170</strain>
    </source>
</reference>
<dbReference type="CDD" id="cd02586">
    <property type="entry name" value="HAD_PHN"/>
    <property type="match status" value="1"/>
</dbReference>
<dbReference type="InterPro" id="IPR006323">
    <property type="entry name" value="Phosphonoacetald_hydro"/>
</dbReference>
<dbReference type="eggNOG" id="COG0637">
    <property type="taxonomic scope" value="Bacteria"/>
</dbReference>
<dbReference type="Proteomes" id="UP000007486">
    <property type="component" value="Chromosome"/>
</dbReference>
<gene>
    <name evidence="1" type="primary">phnX</name>
    <name evidence="2" type="ordered locus">Bacsa_1526</name>
</gene>
<comment type="similarity">
    <text evidence="1">Belongs to the HAD-like hydrolase superfamily. PhnX family.</text>
</comment>
<dbReference type="PANTHER" id="PTHR43434:SF19">
    <property type="entry name" value="PHOSPHONOACETALDEHYDE HYDROLASE"/>
    <property type="match status" value="1"/>
</dbReference>
<dbReference type="InterPro" id="IPR036412">
    <property type="entry name" value="HAD-like_sf"/>
</dbReference>
<dbReference type="HAMAP" id="MF_01375">
    <property type="entry name" value="PhnX"/>
    <property type="match status" value="1"/>
</dbReference>
<dbReference type="SUPFAM" id="SSF56784">
    <property type="entry name" value="HAD-like"/>
    <property type="match status" value="1"/>
</dbReference>
<dbReference type="GO" id="GO:0005829">
    <property type="term" value="C:cytosol"/>
    <property type="evidence" value="ECO:0007669"/>
    <property type="project" value="TreeGrafter"/>
</dbReference>
<dbReference type="InterPro" id="IPR023214">
    <property type="entry name" value="HAD_sf"/>
</dbReference>
<evidence type="ECO:0000313" key="2">
    <source>
        <dbReference type="EMBL" id="ADY36098.1"/>
    </source>
</evidence>
<evidence type="ECO:0000313" key="3">
    <source>
        <dbReference type="Proteomes" id="UP000007486"/>
    </source>
</evidence>
<protein>
    <recommendedName>
        <fullName evidence="1">Phosphonoacetaldehyde hydrolase</fullName>
        <shortName evidence="1">Phosphonatase</shortName>
        <ecNumber evidence="1">3.11.1.1</ecNumber>
    </recommendedName>
    <alternativeName>
        <fullName evidence="1">Phosphonoacetaldehyde phosphonohydrolase</fullName>
    </alternativeName>
</protein>
<dbReference type="PANTHER" id="PTHR43434">
    <property type="entry name" value="PHOSPHOGLYCOLATE PHOSPHATASE"/>
    <property type="match status" value="1"/>
</dbReference>
<dbReference type="STRING" id="667015.Bacsa_1526"/>
<dbReference type="HOGENOM" id="CLU_045011_12_0_10"/>
<dbReference type="SFLD" id="SFLDS00003">
    <property type="entry name" value="Haloacid_Dehalogenase"/>
    <property type="match status" value="1"/>
</dbReference>
<dbReference type="GO" id="GO:0008967">
    <property type="term" value="F:phosphoglycolate phosphatase activity"/>
    <property type="evidence" value="ECO:0007669"/>
    <property type="project" value="TreeGrafter"/>
</dbReference>